<name>A0A6P8AND2_PYRGI</name>
<protein>
    <submittedName>
        <fullName evidence="2">Uncharacterized protein</fullName>
    </submittedName>
</protein>
<accession>A0A6P8AND2</accession>
<dbReference type="OrthoDB" id="3453214at2759"/>
<dbReference type="RefSeq" id="XP_030976397.1">
    <property type="nucleotide sequence ID" value="XM_031131514.1"/>
</dbReference>
<dbReference type="KEGG" id="pgri:PgNI_11548"/>
<evidence type="ECO:0000313" key="1">
    <source>
        <dbReference type="Proteomes" id="UP000515153"/>
    </source>
</evidence>
<evidence type="ECO:0000313" key="2">
    <source>
        <dbReference type="RefSeq" id="XP_030976397.1"/>
    </source>
</evidence>
<dbReference type="AlphaFoldDB" id="A0A6P8AND2"/>
<reference evidence="2" key="2">
    <citation type="submission" date="2019-10" db="EMBL/GenBank/DDBJ databases">
        <authorList>
            <consortium name="NCBI Genome Project"/>
        </authorList>
    </citation>
    <scope>NUCLEOTIDE SEQUENCE</scope>
    <source>
        <strain evidence="2">NI907</strain>
    </source>
</reference>
<proteinExistence type="predicted"/>
<dbReference type="Proteomes" id="UP000515153">
    <property type="component" value="Chromosome V"/>
</dbReference>
<organism evidence="1 2">
    <name type="scientific">Pyricularia grisea</name>
    <name type="common">Crabgrass-specific blast fungus</name>
    <name type="synonym">Magnaporthe grisea</name>
    <dbReference type="NCBI Taxonomy" id="148305"/>
    <lineage>
        <taxon>Eukaryota</taxon>
        <taxon>Fungi</taxon>
        <taxon>Dikarya</taxon>
        <taxon>Ascomycota</taxon>
        <taxon>Pezizomycotina</taxon>
        <taxon>Sordariomycetes</taxon>
        <taxon>Sordariomycetidae</taxon>
        <taxon>Magnaporthales</taxon>
        <taxon>Pyriculariaceae</taxon>
        <taxon>Pyricularia</taxon>
    </lineage>
</organism>
<dbReference type="GeneID" id="41966419"/>
<gene>
    <name evidence="2" type="ORF">PgNI_11548</name>
</gene>
<reference evidence="2" key="3">
    <citation type="submission" date="2025-08" db="UniProtKB">
        <authorList>
            <consortium name="RefSeq"/>
        </authorList>
    </citation>
    <scope>IDENTIFICATION</scope>
    <source>
        <strain evidence="2">NI907</strain>
    </source>
</reference>
<keyword evidence="1" id="KW-1185">Reference proteome</keyword>
<sequence>MQTRFPRQNKRSLMHEMLKSRPGDWFRGSDMSLRDQELLRSPNNMFSYDKGCFVRQIVYKQAALPFTTLEWVVEHDHLCKKRIHEAGGALVGFPETAMPSSVSPPYQSMIVNVNVKGAPGGLFDWGYLSTSSQNVRIFRGPESTCSAHPWDAMILKDCYANTSNLRDIEAICDRRWDILAMKMCEDVEVCPRDLHKICRFNLTKSHVDNRDTFATTGPVGAQHRCMGSPSEVGTMCIESNLRGS</sequence>
<reference evidence="1 2" key="1">
    <citation type="journal article" date="2019" name="Mol. Biol. Evol.">
        <title>Blast fungal genomes show frequent chromosomal changes, gene gains and losses, and effector gene turnover.</title>
        <authorList>
            <person name="Gomez Luciano L.B."/>
            <person name="Jason Tsai I."/>
            <person name="Chuma I."/>
            <person name="Tosa Y."/>
            <person name="Chen Y.H."/>
            <person name="Li J.Y."/>
            <person name="Li M.Y."/>
            <person name="Jade Lu M.Y."/>
            <person name="Nakayashiki H."/>
            <person name="Li W.H."/>
        </authorList>
    </citation>
    <scope>NUCLEOTIDE SEQUENCE [LARGE SCALE GENOMIC DNA]</scope>
    <source>
        <strain evidence="1 2">NI907</strain>
    </source>
</reference>